<comment type="caution">
    <text evidence="6">The sequence shown here is derived from an EMBL/GenBank/DDBJ whole genome shotgun (WGS) entry which is preliminary data.</text>
</comment>
<dbReference type="OrthoDB" id="1658288at2759"/>
<feature type="domain" description="Nucleoside phosphorylase" evidence="2">
    <location>
        <begin position="11"/>
        <end position="289"/>
    </location>
</feature>
<evidence type="ECO:0000259" key="3">
    <source>
        <dbReference type="Pfam" id="PF13191"/>
    </source>
</evidence>
<feature type="domain" description="Orc1-like AAA ATPase" evidence="3">
    <location>
        <begin position="338"/>
        <end position="466"/>
    </location>
</feature>
<protein>
    <submittedName>
        <fullName evidence="6">Uncharacterized protein</fullName>
    </submittedName>
</protein>
<dbReference type="Proteomes" id="UP000630445">
    <property type="component" value="Unassembled WGS sequence"/>
</dbReference>
<dbReference type="PROSITE" id="PS50005">
    <property type="entry name" value="TPR"/>
    <property type="match status" value="6"/>
</dbReference>
<dbReference type="PANTHER" id="PTHR46082:SF6">
    <property type="entry name" value="AAA+ ATPASE DOMAIN-CONTAINING PROTEIN-RELATED"/>
    <property type="match status" value="1"/>
</dbReference>
<dbReference type="SUPFAM" id="SSF48452">
    <property type="entry name" value="TPR-like"/>
    <property type="match status" value="1"/>
</dbReference>
<organism evidence="6 8">
    <name type="scientific">Aspergillus hiratsukae</name>
    <dbReference type="NCBI Taxonomy" id="1194566"/>
    <lineage>
        <taxon>Eukaryota</taxon>
        <taxon>Fungi</taxon>
        <taxon>Dikarya</taxon>
        <taxon>Ascomycota</taxon>
        <taxon>Pezizomycotina</taxon>
        <taxon>Eurotiomycetes</taxon>
        <taxon>Eurotiomycetidae</taxon>
        <taxon>Eurotiales</taxon>
        <taxon>Aspergillaceae</taxon>
        <taxon>Aspergillus</taxon>
        <taxon>Aspergillus subgen. Fumigati</taxon>
    </lineage>
</organism>
<dbReference type="InterPro" id="IPR056681">
    <property type="entry name" value="DUF7779"/>
</dbReference>
<dbReference type="Proteomes" id="UP000662466">
    <property type="component" value="Unassembled WGS sequence"/>
</dbReference>
<name>A0A8H6UVW4_9EURO</name>
<feature type="repeat" description="TPR" evidence="1">
    <location>
        <begin position="1012"/>
        <end position="1045"/>
    </location>
</feature>
<evidence type="ECO:0000313" key="6">
    <source>
        <dbReference type="EMBL" id="KAF7164870.1"/>
    </source>
</evidence>
<dbReference type="Pfam" id="PF01048">
    <property type="entry name" value="PNP_UDP_1"/>
    <property type="match status" value="1"/>
</dbReference>
<accession>A0A8H6UVW4</accession>
<feature type="repeat" description="TPR" evidence="1">
    <location>
        <begin position="1179"/>
        <end position="1212"/>
    </location>
</feature>
<dbReference type="InterPro" id="IPR041664">
    <property type="entry name" value="AAA_16"/>
</dbReference>
<sequence>MNKLTHDSYTVGWICALPIEMAAAKLMLDQNHPILPKHQKGDHNSYAFGEIAGHNVVIACLPGGIYGTTSAAIVAQQMLMSFTKVRFGLMVGVGGGVPSTSNDVRLGDIVVSKPTDQHSGVIQYDYGKTMADGKFHRTGSLNRIPQCLLTAMANLQSDHQVGKNSIPALISDALRKSTNVQSTFSSPGSTQDQLFPASYNHQSLLPDCTSCDKGLAIPRPIRDPDIPQIHYGLIASGNQVMRNGALREQLRQEMNMLCFEMEAAGLMDHFLCLVVRGICDYADSHKGKQWQGYAAMTAAAYAKELLSVIPVTETTQEVLSNDKFRIPFELTNVPVVNKFIGRTAELDHMWEMLRPNASGLRKVVVLHGMGGIGKTQLAIHFARRQKDAFTALFWVNGEDEDTLISSLAGIAPRLRGRSEKLGAAYGTKTKEELRQAAQHVLKWLSQEQNCNWLLIYDNVDQYSPHSGDEDQKGAYDISEYFPSADQGSIIITTRLQQLTELGTFSYPLKQLPFSDGLELLRSHAGHDAQAFTSPMIDAGIHDLARRLDGLPLAIVLAGSFIRRTGMSYRKYLDHYNQAWCDLQAAAPRHRGYSNGNMLTVWKISYNEIKERSPWAARLLYLLSFFFHDDIWYELVQNGLLCRDPPRWFSEVVSTEIRFSKAIEVLLDLSLIQQQLDTGGYSLHPVVQDWCKHELPKIDIDLEGTEETNWTIVAVATGYSVPSLSEEKDFWILQRRLLPHANRICESLKNELRSSQDRELLSALHSLGRLFWSQGRLKEAEEMYERALTGREKVLGPDDISTLDTVHNIGVLYHDQGRLDEAEKMYQRALTGCQKVLGPDHLSTLSTVQNLGNLYKDQQEWKEAEEMYQQALTGYKEALDPDHNCTLNVINDLGNLYWSQGKLIEAKGMFQQAYNGWEKTLAHDHPSTLGAINNLGAVYQGQGQSREAEERYQQALAGFKRILGPDHPSTLSAFNNLGRLYKSQGKLKEAEEMYLQVLTGKENSLGPDHFSTISTVHTVGVLYWVQGKLNEAEKMYQRALAGRENTLGPDHKSTLHFVHNLAILYHQQGRLQKAEELFQRILGGQGDPSSEDTSKLDVINNLGNVYRDQGRLKEAMEMFQQVYNSRERLSGQTHPSTLGAMNNLGLVYQDQGKLEDAEEMFQQAYNGWAKTLGLGDPSTLGALNNLGLVYKDQGKLEEAKEMLQQALVGYEQSLGKDHVSTLAVANDLSNLDSDPGKLKEPTLCPGCMVALIDELARSQKATDIPRRRGPSNLLLREGDEIHCETLTTLSVSASAPYI</sequence>
<keyword evidence="1" id="KW-0802">TPR repeat</keyword>
<evidence type="ECO:0000313" key="5">
    <source>
        <dbReference type="EMBL" id="KAF7115360.1"/>
    </source>
</evidence>
<dbReference type="Pfam" id="PF13374">
    <property type="entry name" value="TPR_10"/>
    <property type="match status" value="3"/>
</dbReference>
<dbReference type="InterPro" id="IPR000845">
    <property type="entry name" value="Nucleoside_phosphorylase_d"/>
</dbReference>
<dbReference type="Gene3D" id="3.40.50.1580">
    <property type="entry name" value="Nucleoside phosphorylase domain"/>
    <property type="match status" value="1"/>
</dbReference>
<dbReference type="EMBL" id="JACBAF010002180">
    <property type="protein sequence ID" value="KAF7164870.1"/>
    <property type="molecule type" value="Genomic_DNA"/>
</dbReference>
<dbReference type="Gene3D" id="1.25.40.10">
    <property type="entry name" value="Tetratricopeptide repeat domain"/>
    <property type="match status" value="3"/>
</dbReference>
<evidence type="ECO:0000256" key="1">
    <source>
        <dbReference type="PROSITE-ProRule" id="PRU00339"/>
    </source>
</evidence>
<evidence type="ECO:0000259" key="4">
    <source>
        <dbReference type="Pfam" id="PF25000"/>
    </source>
</evidence>
<evidence type="ECO:0000259" key="2">
    <source>
        <dbReference type="Pfam" id="PF01048"/>
    </source>
</evidence>
<dbReference type="PRINTS" id="PR00364">
    <property type="entry name" value="DISEASERSIST"/>
</dbReference>
<dbReference type="InterPro" id="IPR035994">
    <property type="entry name" value="Nucleoside_phosphorylase_sf"/>
</dbReference>
<feature type="repeat" description="TPR" evidence="1">
    <location>
        <begin position="760"/>
        <end position="793"/>
    </location>
</feature>
<evidence type="ECO:0000313" key="8">
    <source>
        <dbReference type="Proteomes" id="UP000662466"/>
    </source>
</evidence>
<dbReference type="GO" id="GO:0003824">
    <property type="term" value="F:catalytic activity"/>
    <property type="evidence" value="ECO:0007669"/>
    <property type="project" value="InterPro"/>
</dbReference>
<dbReference type="InterPro" id="IPR053137">
    <property type="entry name" value="NLR-like"/>
</dbReference>
<evidence type="ECO:0000313" key="7">
    <source>
        <dbReference type="Proteomes" id="UP000630445"/>
    </source>
</evidence>
<proteinExistence type="predicted"/>
<feature type="repeat" description="TPR" evidence="1">
    <location>
        <begin position="1095"/>
        <end position="1128"/>
    </location>
</feature>
<dbReference type="InterPro" id="IPR011990">
    <property type="entry name" value="TPR-like_helical_dom_sf"/>
</dbReference>
<gene>
    <name evidence="5" type="ORF">CNMCM5793_002176</name>
    <name evidence="6" type="ORF">CNMCM6106_001255</name>
</gene>
<dbReference type="SUPFAM" id="SSF53167">
    <property type="entry name" value="Purine and uridine phosphorylases"/>
    <property type="match status" value="1"/>
</dbReference>
<dbReference type="Pfam" id="PF25000">
    <property type="entry name" value="DUF7779"/>
    <property type="match status" value="1"/>
</dbReference>
<dbReference type="SMART" id="SM00028">
    <property type="entry name" value="TPR"/>
    <property type="match status" value="11"/>
</dbReference>
<dbReference type="PANTHER" id="PTHR46082">
    <property type="entry name" value="ATP/GTP-BINDING PROTEIN-RELATED"/>
    <property type="match status" value="1"/>
</dbReference>
<feature type="repeat" description="TPR" evidence="1">
    <location>
        <begin position="844"/>
        <end position="877"/>
    </location>
</feature>
<dbReference type="GO" id="GO:0043531">
    <property type="term" value="F:ADP binding"/>
    <property type="evidence" value="ECO:0007669"/>
    <property type="project" value="InterPro"/>
</dbReference>
<dbReference type="GO" id="GO:0009116">
    <property type="term" value="P:nucleoside metabolic process"/>
    <property type="evidence" value="ECO:0007669"/>
    <property type="project" value="InterPro"/>
</dbReference>
<dbReference type="InterPro" id="IPR019734">
    <property type="entry name" value="TPR_rpt"/>
</dbReference>
<dbReference type="Gene3D" id="3.40.50.300">
    <property type="entry name" value="P-loop containing nucleotide triphosphate hydrolases"/>
    <property type="match status" value="1"/>
</dbReference>
<reference evidence="6" key="1">
    <citation type="submission" date="2020-06" db="EMBL/GenBank/DDBJ databases">
        <title>Draft genome sequences of strains closely related to Aspergillus parafelis and Aspergillus hiratsukae.</title>
        <authorList>
            <person name="Dos Santos R.A.C."/>
            <person name="Rivero-Menendez O."/>
            <person name="Steenwyk J.L."/>
            <person name="Mead M.E."/>
            <person name="Goldman G.H."/>
            <person name="Alastruey-Izquierdo A."/>
            <person name="Rokas A."/>
        </authorList>
    </citation>
    <scope>NUCLEOTIDE SEQUENCE</scope>
    <source>
        <strain evidence="5">CNM-CM5793</strain>
        <strain evidence="6">CNM-CM6106</strain>
    </source>
</reference>
<feature type="domain" description="DUF7779" evidence="4">
    <location>
        <begin position="610"/>
        <end position="694"/>
    </location>
</feature>
<dbReference type="SUPFAM" id="SSF52540">
    <property type="entry name" value="P-loop containing nucleoside triphosphate hydrolases"/>
    <property type="match status" value="1"/>
</dbReference>
<dbReference type="EMBL" id="JACBAD010002115">
    <property type="protein sequence ID" value="KAF7115360.1"/>
    <property type="molecule type" value="Genomic_DNA"/>
</dbReference>
<dbReference type="InterPro" id="IPR027417">
    <property type="entry name" value="P-loop_NTPase"/>
</dbReference>
<dbReference type="Pfam" id="PF13191">
    <property type="entry name" value="AAA_16"/>
    <property type="match status" value="1"/>
</dbReference>
<feature type="repeat" description="TPR" evidence="1">
    <location>
        <begin position="970"/>
        <end position="1003"/>
    </location>
</feature>
<keyword evidence="7" id="KW-1185">Reference proteome</keyword>
<dbReference type="Pfam" id="PF13424">
    <property type="entry name" value="TPR_12"/>
    <property type="match status" value="4"/>
</dbReference>